<dbReference type="AlphaFoldDB" id="A0A444UH80"/>
<keyword evidence="2" id="KW-1003">Cell membrane</keyword>
<comment type="subcellular location">
    <subcellularLocation>
        <location evidence="1">Cell membrane</location>
        <topology evidence="1">Multi-pass membrane protein</topology>
    </subcellularLocation>
</comment>
<feature type="transmembrane region" description="Helical" evidence="10">
    <location>
        <begin position="224"/>
        <end position="243"/>
    </location>
</feature>
<keyword evidence="7 9" id="KW-0675">Receptor</keyword>
<dbReference type="PANTHER" id="PTHR24231">
    <property type="entry name" value="PURINOCEPTOR-RELATED G-PROTEIN COUPLED RECEPTOR"/>
    <property type="match status" value="1"/>
</dbReference>
<dbReference type="GO" id="GO:0005886">
    <property type="term" value="C:plasma membrane"/>
    <property type="evidence" value="ECO:0007669"/>
    <property type="project" value="UniProtKB-SubCell"/>
</dbReference>
<keyword evidence="6 10" id="KW-0472">Membrane</keyword>
<feature type="transmembrane region" description="Helical" evidence="10">
    <location>
        <begin position="54"/>
        <end position="75"/>
    </location>
</feature>
<evidence type="ECO:0000256" key="10">
    <source>
        <dbReference type="SAM" id="Phobius"/>
    </source>
</evidence>
<dbReference type="EMBL" id="SCEB01214578">
    <property type="protein sequence ID" value="RXM34533.1"/>
    <property type="molecule type" value="Genomic_DNA"/>
</dbReference>
<evidence type="ECO:0000256" key="9">
    <source>
        <dbReference type="RuleBase" id="RU000688"/>
    </source>
</evidence>
<sequence>MMYCDVAQEWLLLVQTVFIPTVFLGVLVVGLILNLLSLWIFFTRVKPWSRSTLFLCNLALADVTWLLMLPFLLQYHLGRLDWIFGEAMCKLNRTVYHSCFYCSIYFITCVSVDRYLAIVHPLKSISLLTRRQSLLVCLAVWVITSAVSYPVTKMATVQTCPDNRTVCSLYVFLNSTHESLPFSLVCTVTGCLGPFCAICYCYCSSVRQLRKQPHLSRWSQKRRKLAKVMYSALLIFGVLYLPYHLIRNLAIALQAADPGVLRPPVLRAETAFAIEMAVCSLNTCINPLFYFLTGGDFRHHFFDRRGRMYSCT</sequence>
<dbReference type="Gene3D" id="1.20.1070.10">
    <property type="entry name" value="Rhodopsin 7-helix transmembrane proteins"/>
    <property type="match status" value="1"/>
</dbReference>
<dbReference type="GO" id="GO:0031686">
    <property type="term" value="F:A1 adenosine receptor binding"/>
    <property type="evidence" value="ECO:0007669"/>
    <property type="project" value="TreeGrafter"/>
</dbReference>
<dbReference type="PROSITE" id="PS50262">
    <property type="entry name" value="G_PROTEIN_RECEP_F1_2"/>
    <property type="match status" value="1"/>
</dbReference>
<evidence type="ECO:0000313" key="13">
    <source>
        <dbReference type="Proteomes" id="UP000289886"/>
    </source>
</evidence>
<dbReference type="Proteomes" id="UP000289886">
    <property type="component" value="Unassembled WGS sequence"/>
</dbReference>
<organism evidence="12 13">
    <name type="scientific">Acipenser ruthenus</name>
    <name type="common">Sterlet sturgeon</name>
    <dbReference type="NCBI Taxonomy" id="7906"/>
    <lineage>
        <taxon>Eukaryota</taxon>
        <taxon>Metazoa</taxon>
        <taxon>Chordata</taxon>
        <taxon>Craniata</taxon>
        <taxon>Vertebrata</taxon>
        <taxon>Euteleostomi</taxon>
        <taxon>Actinopterygii</taxon>
        <taxon>Chondrostei</taxon>
        <taxon>Acipenseriformes</taxon>
        <taxon>Acipenseridae</taxon>
        <taxon>Acipenser</taxon>
    </lineage>
</organism>
<evidence type="ECO:0000256" key="6">
    <source>
        <dbReference type="ARBA" id="ARBA00023136"/>
    </source>
</evidence>
<dbReference type="InterPro" id="IPR000276">
    <property type="entry name" value="GPCR_Rhodpsn"/>
</dbReference>
<feature type="transmembrane region" description="Helical" evidence="10">
    <location>
        <begin position="133"/>
        <end position="151"/>
    </location>
</feature>
<evidence type="ECO:0000256" key="3">
    <source>
        <dbReference type="ARBA" id="ARBA00022692"/>
    </source>
</evidence>
<evidence type="ECO:0000256" key="1">
    <source>
        <dbReference type="ARBA" id="ARBA00004651"/>
    </source>
</evidence>
<dbReference type="PRINTS" id="PR01157">
    <property type="entry name" value="P2YPURNOCPTR"/>
</dbReference>
<evidence type="ECO:0000256" key="2">
    <source>
        <dbReference type="ARBA" id="ARBA00022475"/>
    </source>
</evidence>
<evidence type="ECO:0000256" key="4">
    <source>
        <dbReference type="ARBA" id="ARBA00022989"/>
    </source>
</evidence>
<dbReference type="PANTHER" id="PTHR24231:SF2">
    <property type="entry name" value="P2Y PURINOCEPTOR 1"/>
    <property type="match status" value="1"/>
</dbReference>
<evidence type="ECO:0000256" key="7">
    <source>
        <dbReference type="ARBA" id="ARBA00023170"/>
    </source>
</evidence>
<name>A0A444UH80_ACIRT</name>
<dbReference type="InterPro" id="IPR017452">
    <property type="entry name" value="GPCR_Rhodpsn_7TM"/>
</dbReference>
<feature type="domain" description="G-protein coupled receptors family 1 profile" evidence="11">
    <location>
        <begin position="33"/>
        <end position="290"/>
    </location>
</feature>
<dbReference type="Pfam" id="PF00001">
    <property type="entry name" value="7tm_1"/>
    <property type="match status" value="1"/>
</dbReference>
<dbReference type="PRINTS" id="PR00237">
    <property type="entry name" value="GPCRRHODOPSN"/>
</dbReference>
<dbReference type="SUPFAM" id="SSF81321">
    <property type="entry name" value="Family A G protein-coupled receptor-like"/>
    <property type="match status" value="1"/>
</dbReference>
<protein>
    <submittedName>
        <fullName evidence="12">P2Y purinoceptor 1</fullName>
    </submittedName>
</protein>
<comment type="similarity">
    <text evidence="9">Belongs to the G-protein coupled receptor 1 family.</text>
</comment>
<keyword evidence="3 9" id="KW-0812">Transmembrane</keyword>
<comment type="caution">
    <text evidence="12">The sequence shown here is derived from an EMBL/GenBank/DDBJ whole genome shotgun (WGS) entry which is preliminary data.</text>
</comment>
<dbReference type="PROSITE" id="PS00237">
    <property type="entry name" value="G_PROTEIN_RECEP_F1_1"/>
    <property type="match status" value="1"/>
</dbReference>
<keyword evidence="5 9" id="KW-0297">G-protein coupled receptor</keyword>
<dbReference type="GO" id="GO:0005524">
    <property type="term" value="F:ATP binding"/>
    <property type="evidence" value="ECO:0007669"/>
    <property type="project" value="TreeGrafter"/>
</dbReference>
<dbReference type="GO" id="GO:0045031">
    <property type="term" value="F:G protein-coupled ATP receptor activity"/>
    <property type="evidence" value="ECO:0007669"/>
    <property type="project" value="TreeGrafter"/>
</dbReference>
<evidence type="ECO:0000259" key="11">
    <source>
        <dbReference type="PROSITE" id="PS50262"/>
    </source>
</evidence>
<dbReference type="GO" id="GO:0001621">
    <property type="term" value="F:G protein-coupled ADP receptor activity"/>
    <property type="evidence" value="ECO:0007669"/>
    <property type="project" value="TreeGrafter"/>
</dbReference>
<keyword evidence="13" id="KW-1185">Reference proteome</keyword>
<feature type="transmembrane region" description="Helical" evidence="10">
    <location>
        <begin position="180"/>
        <end position="203"/>
    </location>
</feature>
<feature type="transmembrane region" description="Helical" evidence="10">
    <location>
        <begin position="12"/>
        <end position="42"/>
    </location>
</feature>
<accession>A0A444UH80</accession>
<dbReference type="GO" id="GO:0007200">
    <property type="term" value="P:phospholipase C-activating G protein-coupled receptor signaling pathway"/>
    <property type="evidence" value="ECO:0007669"/>
    <property type="project" value="TreeGrafter"/>
</dbReference>
<reference evidence="12 13" key="1">
    <citation type="submission" date="2019-01" db="EMBL/GenBank/DDBJ databases">
        <title>Draft Genome and Complete Hox-Cluster Characterization of the Sterlet Sturgeon (Acipenser ruthenus).</title>
        <authorList>
            <person name="Wei Q."/>
        </authorList>
    </citation>
    <scope>NUCLEOTIDE SEQUENCE [LARGE SCALE GENOMIC DNA]</scope>
    <source>
        <strain evidence="12">WHYD16114868_AA</strain>
        <tissue evidence="12">Blood</tissue>
    </source>
</reference>
<keyword evidence="8 9" id="KW-0807">Transducer</keyword>
<evidence type="ECO:0000256" key="8">
    <source>
        <dbReference type="ARBA" id="ARBA00023224"/>
    </source>
</evidence>
<gene>
    <name evidence="12" type="ORF">EOD39_4746</name>
</gene>
<evidence type="ECO:0000256" key="5">
    <source>
        <dbReference type="ARBA" id="ARBA00023040"/>
    </source>
</evidence>
<keyword evidence="4 10" id="KW-1133">Transmembrane helix</keyword>
<feature type="transmembrane region" description="Helical" evidence="10">
    <location>
        <begin position="95"/>
        <end position="112"/>
    </location>
</feature>
<proteinExistence type="inferred from homology"/>
<evidence type="ECO:0000313" key="12">
    <source>
        <dbReference type="EMBL" id="RXM34533.1"/>
    </source>
</evidence>